<dbReference type="Gene3D" id="3.55.50.30">
    <property type="match status" value="1"/>
</dbReference>
<dbReference type="InterPro" id="IPR032508">
    <property type="entry name" value="FecR_C"/>
</dbReference>
<organism evidence="6 7">
    <name type="scientific">Stenotrophobium rhamnosiphilum</name>
    <dbReference type="NCBI Taxonomy" id="2029166"/>
    <lineage>
        <taxon>Bacteria</taxon>
        <taxon>Pseudomonadati</taxon>
        <taxon>Pseudomonadota</taxon>
        <taxon>Gammaproteobacteria</taxon>
        <taxon>Nevskiales</taxon>
        <taxon>Nevskiaceae</taxon>
        <taxon>Stenotrophobium</taxon>
    </lineage>
</organism>
<keyword evidence="2" id="KW-0472">Membrane</keyword>
<keyword evidence="2" id="KW-0812">Transmembrane</keyword>
<dbReference type="Gene3D" id="2.60.120.1440">
    <property type="match status" value="1"/>
</dbReference>
<sequence length="369" mass="40834">MAGWPMKKGMPPKARVIKSVEDEAAEWFAKMRSDYREPRLQSEFNQWLAASPEHEKEYRAFERMWSDFSSLSLAEPVIALRKEAVTESTRVLNPHRIGRRRDFRALAASVAIISIGVILTMTLLPLQRASYQTEPGDRHTVYLADDSEVTLNTDSAIRVEFTLFSRRVFLERGQAHFKVAHAVVRPFEVDAGSGLIRALGTAFDVYRHGEDVEVTLIQGKVDVTSLTASDSATVQHAVLTPGQQVRVTSEGISPTHVASLVRTTAWLSGRLVFENERLGDVIQEVNRYSSVKLIVIDPDLADIHISGVFRAGRAETFVDALRSSYPVKATAVGGGLLVEPNASMPWPVQSASSARVQERAKNNAEPVAQ</sequence>
<name>A0A2T5MB93_9GAMM</name>
<dbReference type="InterPro" id="IPR006860">
    <property type="entry name" value="FecR"/>
</dbReference>
<feature type="domain" description="Protein FecR C-terminal" evidence="5">
    <location>
        <begin position="270"/>
        <end position="329"/>
    </location>
</feature>
<dbReference type="PIRSF" id="PIRSF018266">
    <property type="entry name" value="FecR"/>
    <property type="match status" value="1"/>
</dbReference>
<reference evidence="6 7" key="1">
    <citation type="submission" date="2018-04" db="EMBL/GenBank/DDBJ databases">
        <title>Novel species isolated from glacier.</title>
        <authorList>
            <person name="Liu Q."/>
            <person name="Xin Y.-H."/>
        </authorList>
    </citation>
    <scope>NUCLEOTIDE SEQUENCE [LARGE SCALE GENOMIC DNA]</scope>
    <source>
        <strain evidence="6 7">GT1R17</strain>
    </source>
</reference>
<comment type="caution">
    <text evidence="6">The sequence shown here is derived from an EMBL/GenBank/DDBJ whole genome shotgun (WGS) entry which is preliminary data.</text>
</comment>
<feature type="domain" description="FecR protein" evidence="3">
    <location>
        <begin position="131"/>
        <end position="221"/>
    </location>
</feature>
<dbReference type="GO" id="GO:0016989">
    <property type="term" value="F:sigma factor antagonist activity"/>
    <property type="evidence" value="ECO:0007669"/>
    <property type="project" value="TreeGrafter"/>
</dbReference>
<dbReference type="InterPro" id="IPR032623">
    <property type="entry name" value="FecR_N"/>
</dbReference>
<proteinExistence type="predicted"/>
<feature type="domain" description="FecR N-terminal" evidence="4">
    <location>
        <begin position="22"/>
        <end position="64"/>
    </location>
</feature>
<dbReference type="InterPro" id="IPR012373">
    <property type="entry name" value="Ferrdict_sens_TM"/>
</dbReference>
<evidence type="ECO:0000259" key="4">
    <source>
        <dbReference type="Pfam" id="PF16220"/>
    </source>
</evidence>
<evidence type="ECO:0000256" key="1">
    <source>
        <dbReference type="SAM" id="MobiDB-lite"/>
    </source>
</evidence>
<dbReference type="PANTHER" id="PTHR30273">
    <property type="entry name" value="PERIPLASMIC SIGNAL SENSOR AND SIGMA FACTOR ACTIVATOR FECR-RELATED"/>
    <property type="match status" value="1"/>
</dbReference>
<dbReference type="EMBL" id="QANS01000009">
    <property type="protein sequence ID" value="PTU28266.1"/>
    <property type="molecule type" value="Genomic_DNA"/>
</dbReference>
<evidence type="ECO:0000313" key="6">
    <source>
        <dbReference type="EMBL" id="PTU28266.1"/>
    </source>
</evidence>
<dbReference type="Pfam" id="PF16220">
    <property type="entry name" value="DUF4880"/>
    <property type="match status" value="1"/>
</dbReference>
<gene>
    <name evidence="6" type="ORF">CJD38_17685</name>
</gene>
<dbReference type="Pfam" id="PF04773">
    <property type="entry name" value="FecR"/>
    <property type="match status" value="1"/>
</dbReference>
<keyword evidence="2" id="KW-1133">Transmembrane helix</keyword>
<keyword evidence="7" id="KW-1185">Reference proteome</keyword>
<evidence type="ECO:0000259" key="3">
    <source>
        <dbReference type="Pfam" id="PF04773"/>
    </source>
</evidence>
<dbReference type="Proteomes" id="UP000244248">
    <property type="component" value="Unassembled WGS sequence"/>
</dbReference>
<evidence type="ECO:0000256" key="2">
    <source>
        <dbReference type="SAM" id="Phobius"/>
    </source>
</evidence>
<evidence type="ECO:0000313" key="7">
    <source>
        <dbReference type="Proteomes" id="UP000244248"/>
    </source>
</evidence>
<protein>
    <recommendedName>
        <fullName evidence="8">Iron dicitrate transport regulator FecR</fullName>
    </recommendedName>
</protein>
<feature type="region of interest" description="Disordered" evidence="1">
    <location>
        <begin position="349"/>
        <end position="369"/>
    </location>
</feature>
<evidence type="ECO:0000259" key="5">
    <source>
        <dbReference type="Pfam" id="PF16344"/>
    </source>
</evidence>
<dbReference type="AlphaFoldDB" id="A0A2T5MB93"/>
<feature type="transmembrane region" description="Helical" evidence="2">
    <location>
        <begin position="105"/>
        <end position="126"/>
    </location>
</feature>
<dbReference type="PANTHER" id="PTHR30273:SF2">
    <property type="entry name" value="PROTEIN FECR"/>
    <property type="match status" value="1"/>
</dbReference>
<evidence type="ECO:0008006" key="8">
    <source>
        <dbReference type="Google" id="ProtNLM"/>
    </source>
</evidence>
<dbReference type="Pfam" id="PF16344">
    <property type="entry name" value="FecR_C"/>
    <property type="match status" value="1"/>
</dbReference>
<accession>A0A2T5MB93</accession>